<dbReference type="InterPro" id="IPR036412">
    <property type="entry name" value="HAD-like_sf"/>
</dbReference>
<dbReference type="SUPFAM" id="SSF81665">
    <property type="entry name" value="Calcium ATPase, transmembrane domain M"/>
    <property type="match status" value="1"/>
</dbReference>
<sequence>MTGLSNAEVEKLRIDSGYNELGTETKRWYDILGRQFKSPFIYILLAIVPLSVFFGEMLDAIMVIIFIVINVGLGFFQEFKSEKMLAILSNYVVARARVRRDKKESMIPSRELVPGDVVILETGDIVPADARVLSAQGLTINESVLTGESVPVTKDSVACATAPADVYAAQNIVFSGTTVVGGKAEVVVIGIGKMSFIGSIARLAADTVRVSGFEKGIGHLSTFILRLIFGTLALVFAANLIIKPITSSSLIELIIFSIALAISVIPEALPVVTTFSLSRGALHLAKKKVVVKRLSAIEDLGGIDILCTDKTGTITENELSVAEILPIDDYHKDDVILAAAQASPFLYEAGKEPNNAFDSALAKVITKTERAVLTKSHIVAEIPFDPVRRRNAVLVVSGANANVIVRGAYEEVSLLCTNISGHNKEILAWLKNEGEHGRRVIVVAKRKAKQNEVNDLAGAEHDLLCVGLISFVDPLKSTSHAAITEAKQLGVTVKILTGDGPEVAGAIGLEVGLIEKNDEVITGAELFALPPDEQTQAVETHAVFARVNPSEKYQIIKLLQSKHHVGFLGEGINDAPALKIAEVGLVVAEASDVARSAADVVLLKKSLEVIIDGIREGRIVFVNTLTYIKSTLASNLGNFYAVAVASLLIDYLPMLPLQILLLNLLSDFPMIAIATDRVDAQALKKPKQYDIKEIALIATVLGLVSSLFDFIYFAYFKNGGPATLQTNWFMGSIITELLFLFSIRTRRWSWQGRRPSTTILILTLGAALVTIVIPLLSWSREIFKFTLPSKNDYLAVFIIAALYFVTTEVVKWAYYKWFNK</sequence>
<evidence type="ECO:0000256" key="2">
    <source>
        <dbReference type="ARBA" id="ARBA00022692"/>
    </source>
</evidence>
<keyword evidence="6 8" id="KW-1133">Transmembrane helix</keyword>
<dbReference type="GO" id="GO:0016020">
    <property type="term" value="C:membrane"/>
    <property type="evidence" value="ECO:0007669"/>
    <property type="project" value="UniProtKB-SubCell"/>
</dbReference>
<evidence type="ECO:0000313" key="10">
    <source>
        <dbReference type="EMBL" id="OGH78278.1"/>
    </source>
</evidence>
<evidence type="ECO:0000313" key="11">
    <source>
        <dbReference type="Proteomes" id="UP000177040"/>
    </source>
</evidence>
<evidence type="ECO:0000256" key="4">
    <source>
        <dbReference type="ARBA" id="ARBA00022840"/>
    </source>
</evidence>
<feature type="transmembrane region" description="Helical" evidence="8">
    <location>
        <begin position="728"/>
        <end position="745"/>
    </location>
</feature>
<evidence type="ECO:0000259" key="9">
    <source>
        <dbReference type="SMART" id="SM00831"/>
    </source>
</evidence>
<dbReference type="Pfam" id="PF00689">
    <property type="entry name" value="Cation_ATPase_C"/>
    <property type="match status" value="1"/>
</dbReference>
<organism evidence="10 11">
    <name type="scientific">Candidatus Magasanikbacteria bacterium RIFCSPLOWO2_01_FULL_40_15</name>
    <dbReference type="NCBI Taxonomy" id="1798686"/>
    <lineage>
        <taxon>Bacteria</taxon>
        <taxon>Candidatus Magasanikiibacteriota</taxon>
    </lineage>
</organism>
<dbReference type="EMBL" id="MFQH01000015">
    <property type="protein sequence ID" value="OGH78278.1"/>
    <property type="molecule type" value="Genomic_DNA"/>
</dbReference>
<evidence type="ECO:0000256" key="8">
    <source>
        <dbReference type="SAM" id="Phobius"/>
    </source>
</evidence>
<dbReference type="InterPro" id="IPR023298">
    <property type="entry name" value="ATPase_P-typ_TM_dom_sf"/>
</dbReference>
<dbReference type="GO" id="GO:0005524">
    <property type="term" value="F:ATP binding"/>
    <property type="evidence" value="ECO:0007669"/>
    <property type="project" value="UniProtKB-KW"/>
</dbReference>
<dbReference type="Proteomes" id="UP000177040">
    <property type="component" value="Unassembled WGS sequence"/>
</dbReference>
<keyword evidence="7 8" id="KW-0472">Membrane</keyword>
<dbReference type="InterPro" id="IPR018303">
    <property type="entry name" value="ATPase_P-typ_P_site"/>
</dbReference>
<dbReference type="PROSITE" id="PS00154">
    <property type="entry name" value="ATPASE_E1_E2"/>
    <property type="match status" value="1"/>
</dbReference>
<protein>
    <recommendedName>
        <fullName evidence="9">Cation-transporting P-type ATPase N-terminal domain-containing protein</fullName>
    </recommendedName>
</protein>
<dbReference type="SUPFAM" id="SSF81653">
    <property type="entry name" value="Calcium ATPase, transduction domain A"/>
    <property type="match status" value="1"/>
</dbReference>
<feature type="transmembrane region" description="Helical" evidence="8">
    <location>
        <begin position="793"/>
        <end position="814"/>
    </location>
</feature>
<dbReference type="Gene3D" id="2.70.150.10">
    <property type="entry name" value="Calcium-transporting ATPase, cytoplasmic transduction domain A"/>
    <property type="match status" value="1"/>
</dbReference>
<dbReference type="AlphaFoldDB" id="A0A1F6N3E8"/>
<keyword evidence="2 8" id="KW-0812">Transmembrane</keyword>
<dbReference type="SMART" id="SM00831">
    <property type="entry name" value="Cation_ATPase_N"/>
    <property type="match status" value="1"/>
</dbReference>
<dbReference type="SUPFAM" id="SSF56784">
    <property type="entry name" value="HAD-like"/>
    <property type="match status" value="1"/>
</dbReference>
<accession>A0A1F6N3E8</accession>
<reference evidence="10 11" key="1">
    <citation type="journal article" date="2016" name="Nat. Commun.">
        <title>Thousands of microbial genomes shed light on interconnected biogeochemical processes in an aquifer system.</title>
        <authorList>
            <person name="Anantharaman K."/>
            <person name="Brown C.T."/>
            <person name="Hug L.A."/>
            <person name="Sharon I."/>
            <person name="Castelle C.J."/>
            <person name="Probst A.J."/>
            <person name="Thomas B.C."/>
            <person name="Singh A."/>
            <person name="Wilkins M.J."/>
            <person name="Karaoz U."/>
            <person name="Brodie E.L."/>
            <person name="Williams K.H."/>
            <person name="Hubbard S.S."/>
            <person name="Banfield J.F."/>
        </authorList>
    </citation>
    <scope>NUCLEOTIDE SEQUENCE [LARGE SCALE GENOMIC DNA]</scope>
</reference>
<feature type="transmembrane region" description="Helical" evidence="8">
    <location>
        <begin position="36"/>
        <end position="54"/>
    </location>
</feature>
<dbReference type="Gene3D" id="3.40.50.1000">
    <property type="entry name" value="HAD superfamily/HAD-like"/>
    <property type="match status" value="1"/>
</dbReference>
<gene>
    <name evidence="10" type="ORF">A2983_02170</name>
</gene>
<dbReference type="InterPro" id="IPR044492">
    <property type="entry name" value="P_typ_ATPase_HD_dom"/>
</dbReference>
<feature type="transmembrane region" description="Helical" evidence="8">
    <location>
        <begin position="254"/>
        <end position="278"/>
    </location>
</feature>
<dbReference type="InterPro" id="IPR023214">
    <property type="entry name" value="HAD_sf"/>
</dbReference>
<dbReference type="InterPro" id="IPR008250">
    <property type="entry name" value="ATPase_P-typ_transduc_dom_A_sf"/>
</dbReference>
<dbReference type="PRINTS" id="PR00119">
    <property type="entry name" value="CATATPASE"/>
</dbReference>
<dbReference type="PRINTS" id="PR00120">
    <property type="entry name" value="HATPASE"/>
</dbReference>
<dbReference type="Gene3D" id="1.20.1110.10">
    <property type="entry name" value="Calcium-transporting ATPase, transmembrane domain"/>
    <property type="match status" value="1"/>
</dbReference>
<dbReference type="InterPro" id="IPR059000">
    <property type="entry name" value="ATPase_P-type_domA"/>
</dbReference>
<feature type="transmembrane region" description="Helical" evidence="8">
    <location>
        <begin position="223"/>
        <end position="242"/>
    </location>
</feature>
<dbReference type="Pfam" id="PF13246">
    <property type="entry name" value="Cation_ATPase"/>
    <property type="match status" value="1"/>
</dbReference>
<name>A0A1F6N3E8_9BACT</name>
<dbReference type="Pfam" id="PF00122">
    <property type="entry name" value="E1-E2_ATPase"/>
    <property type="match status" value="1"/>
</dbReference>
<evidence type="ECO:0000256" key="7">
    <source>
        <dbReference type="ARBA" id="ARBA00023136"/>
    </source>
</evidence>
<keyword evidence="3" id="KW-0547">Nucleotide-binding</keyword>
<dbReference type="InterPro" id="IPR006068">
    <property type="entry name" value="ATPase_P-typ_cation-transptr_C"/>
</dbReference>
<evidence type="ECO:0000256" key="5">
    <source>
        <dbReference type="ARBA" id="ARBA00022967"/>
    </source>
</evidence>
<proteinExistence type="predicted"/>
<keyword evidence="5" id="KW-1278">Translocase</keyword>
<dbReference type="SFLD" id="SFLDS00003">
    <property type="entry name" value="Haloacid_Dehalogenase"/>
    <property type="match status" value="1"/>
</dbReference>
<keyword evidence="4" id="KW-0067">ATP-binding</keyword>
<dbReference type="InterPro" id="IPR004014">
    <property type="entry name" value="ATPase_P-typ_cation-transptr_N"/>
</dbReference>
<dbReference type="Gene3D" id="3.40.1110.10">
    <property type="entry name" value="Calcium-transporting ATPase, cytoplasmic domain N"/>
    <property type="match status" value="1"/>
</dbReference>
<comment type="subcellular location">
    <subcellularLocation>
        <location evidence="1">Membrane</location>
        <topology evidence="1">Multi-pass membrane protein</topology>
    </subcellularLocation>
</comment>
<dbReference type="InterPro" id="IPR001757">
    <property type="entry name" value="P_typ_ATPase"/>
</dbReference>
<evidence type="ECO:0000256" key="6">
    <source>
        <dbReference type="ARBA" id="ARBA00022989"/>
    </source>
</evidence>
<evidence type="ECO:0000256" key="3">
    <source>
        <dbReference type="ARBA" id="ARBA00022741"/>
    </source>
</evidence>
<dbReference type="Pfam" id="PF00690">
    <property type="entry name" value="Cation_ATPase_N"/>
    <property type="match status" value="1"/>
</dbReference>
<dbReference type="GO" id="GO:0016887">
    <property type="term" value="F:ATP hydrolysis activity"/>
    <property type="evidence" value="ECO:0007669"/>
    <property type="project" value="InterPro"/>
</dbReference>
<dbReference type="SFLD" id="SFLDF00027">
    <property type="entry name" value="p-type_atpase"/>
    <property type="match status" value="1"/>
</dbReference>
<feature type="transmembrane region" description="Helical" evidence="8">
    <location>
        <begin position="694"/>
        <end position="716"/>
    </location>
</feature>
<dbReference type="PANTHER" id="PTHR42861">
    <property type="entry name" value="CALCIUM-TRANSPORTING ATPASE"/>
    <property type="match status" value="1"/>
</dbReference>
<dbReference type="SFLD" id="SFLDG00002">
    <property type="entry name" value="C1.7:_P-type_atpase_like"/>
    <property type="match status" value="1"/>
</dbReference>
<dbReference type="NCBIfam" id="TIGR01494">
    <property type="entry name" value="ATPase_P-type"/>
    <property type="match status" value="2"/>
</dbReference>
<feature type="transmembrane region" description="Helical" evidence="8">
    <location>
        <begin position="757"/>
        <end position="778"/>
    </location>
</feature>
<comment type="caution">
    <text evidence="10">The sequence shown here is derived from an EMBL/GenBank/DDBJ whole genome shotgun (WGS) entry which is preliminary data.</text>
</comment>
<evidence type="ECO:0000256" key="1">
    <source>
        <dbReference type="ARBA" id="ARBA00004141"/>
    </source>
</evidence>
<feature type="domain" description="Cation-transporting P-type ATPase N-terminal" evidence="9">
    <location>
        <begin position="2"/>
        <end position="56"/>
    </location>
</feature>
<feature type="transmembrane region" description="Helical" evidence="8">
    <location>
        <begin position="60"/>
        <end position="76"/>
    </location>
</feature>
<dbReference type="InterPro" id="IPR023299">
    <property type="entry name" value="ATPase_P-typ_cyto_dom_N"/>
</dbReference>